<dbReference type="PANTHER" id="PTHR10502">
    <property type="entry name" value="ANNEXIN"/>
    <property type="match status" value="1"/>
</dbReference>
<dbReference type="GO" id="GO:0005544">
    <property type="term" value="F:calcium-dependent phospholipid binding"/>
    <property type="evidence" value="ECO:0007669"/>
    <property type="project" value="InterPro"/>
</dbReference>
<evidence type="ECO:0000256" key="1">
    <source>
        <dbReference type="ARBA" id="ARBA00007831"/>
    </source>
</evidence>
<reference evidence="6" key="2">
    <citation type="journal article" date="2016" name="J. Proteome Res.">
        <title>Screening and Functional Analyses of Nilaparvata lugens Salivary Proteome.</title>
        <authorList>
            <person name="Huang H.J."/>
            <person name="Liu C.W."/>
            <person name="Huang X.H."/>
            <person name="Zhou X."/>
            <person name="Zhuo J.C."/>
            <person name="Zhang C.X."/>
            <person name="Bao Y.Y."/>
        </authorList>
    </citation>
    <scope>NUCLEOTIDE SEQUENCE</scope>
</reference>
<comment type="similarity">
    <text evidence="1">Belongs to the annexin family.</text>
</comment>
<dbReference type="GO" id="GO:0012506">
    <property type="term" value="C:vesicle membrane"/>
    <property type="evidence" value="ECO:0007669"/>
    <property type="project" value="TreeGrafter"/>
</dbReference>
<dbReference type="InterPro" id="IPR037104">
    <property type="entry name" value="Annexin_sf"/>
</dbReference>
<organism evidence="6">
    <name type="scientific">Nilaparvata lugens</name>
    <name type="common">Brown planthopper</name>
    <dbReference type="NCBI Taxonomy" id="108931"/>
    <lineage>
        <taxon>Eukaryota</taxon>
        <taxon>Metazoa</taxon>
        <taxon>Ecdysozoa</taxon>
        <taxon>Arthropoda</taxon>
        <taxon>Hexapoda</taxon>
        <taxon>Insecta</taxon>
        <taxon>Pterygota</taxon>
        <taxon>Neoptera</taxon>
        <taxon>Paraneoptera</taxon>
        <taxon>Hemiptera</taxon>
        <taxon>Auchenorrhyncha</taxon>
        <taxon>Fulgoroidea</taxon>
        <taxon>Delphacidae</taxon>
        <taxon>Delphacinae</taxon>
        <taxon>Nilaparvata</taxon>
    </lineage>
</organism>
<protein>
    <submittedName>
        <fullName evidence="6">Annexin-like protein 5</fullName>
    </submittedName>
</protein>
<feature type="signal peptide" evidence="5">
    <location>
        <begin position="1"/>
        <end position="16"/>
    </location>
</feature>
<evidence type="ECO:0000256" key="2">
    <source>
        <dbReference type="ARBA" id="ARBA00022737"/>
    </source>
</evidence>
<dbReference type="PANTHER" id="PTHR10502:SF175">
    <property type="entry name" value="ANNEXIN A13"/>
    <property type="match status" value="1"/>
</dbReference>
<proteinExistence type="evidence at transcript level"/>
<reference evidence="6" key="1">
    <citation type="submission" date="2015-12" db="EMBL/GenBank/DDBJ databases">
        <authorList>
            <person name="Shamseldin A."/>
            <person name="Moawad H."/>
            <person name="Abd El-Rahim W.M."/>
            <person name="Sadowsky M.J."/>
        </authorList>
    </citation>
    <scope>NUCLEOTIDE SEQUENCE</scope>
</reference>
<dbReference type="OrthoDB" id="6640592at2759"/>
<dbReference type="GO" id="GO:0005886">
    <property type="term" value="C:plasma membrane"/>
    <property type="evidence" value="ECO:0007669"/>
    <property type="project" value="TreeGrafter"/>
</dbReference>
<accession>A0A191UR59</accession>
<dbReference type="Gene3D" id="1.10.220.10">
    <property type="entry name" value="Annexin"/>
    <property type="match status" value="2"/>
</dbReference>
<evidence type="ECO:0000313" key="6">
    <source>
        <dbReference type="EMBL" id="ANJ04663.1"/>
    </source>
</evidence>
<dbReference type="Pfam" id="PF00191">
    <property type="entry name" value="Annexin"/>
    <property type="match status" value="2"/>
</dbReference>
<dbReference type="GO" id="GO:0001786">
    <property type="term" value="F:phosphatidylserine binding"/>
    <property type="evidence" value="ECO:0007669"/>
    <property type="project" value="TreeGrafter"/>
</dbReference>
<feature type="chain" id="PRO_5008248274" evidence="5">
    <location>
        <begin position="17"/>
        <end position="389"/>
    </location>
</feature>
<keyword evidence="3" id="KW-0041">Annexin</keyword>
<dbReference type="InterPro" id="IPR018502">
    <property type="entry name" value="Annexin_repeat"/>
</dbReference>
<dbReference type="AlphaFoldDB" id="A0A191UR59"/>
<dbReference type="SMART" id="SM00335">
    <property type="entry name" value="ANX"/>
    <property type="match status" value="2"/>
</dbReference>
<sequence>MITLKISLIFLICIWSLDVSVCVFQNATDPPVAPVPDKPENSTGSPPAPGPVSSYKPHKFLISPAQPAGVPTIFAKQVDLKQQATYFNSLISQHKLDQMAIDLAKLTCEQRMQVKVEYTNAYSRSIEQDIDGKTKKTFMRLLYALIQPMPELMAATIDWSITQKQDFLYVSLICTTPADLLTQIANTYAAKNNKKLVDAIMQNMKDVDGQDFLSDIVNAVTGFESMVQTRPNNTISEDLIQTQVNYIPQAQGNCSEKDNPDLYKFMGGASFAQIAAVVKAFQQKTSLSAASQIRQFCNGILSEAYSRIVIFAEDPASYWTTEVYNSMGYGKTIDRGLTVAILYRSEIDLATIRDSFKTTYHNDLVDFIKSHCSETYEKVMENIVSGVQQ</sequence>
<dbReference type="GO" id="GO:0005509">
    <property type="term" value="F:calcium ion binding"/>
    <property type="evidence" value="ECO:0007669"/>
    <property type="project" value="InterPro"/>
</dbReference>
<keyword evidence="5" id="KW-0732">Signal</keyword>
<name>A0A191UR59_NILLU</name>
<dbReference type="GO" id="GO:0005634">
    <property type="term" value="C:nucleus"/>
    <property type="evidence" value="ECO:0007669"/>
    <property type="project" value="TreeGrafter"/>
</dbReference>
<dbReference type="GO" id="GO:0005737">
    <property type="term" value="C:cytoplasm"/>
    <property type="evidence" value="ECO:0007669"/>
    <property type="project" value="TreeGrafter"/>
</dbReference>
<evidence type="ECO:0000256" key="5">
    <source>
        <dbReference type="SAM" id="SignalP"/>
    </source>
</evidence>
<dbReference type="EMBL" id="KU365947">
    <property type="protein sequence ID" value="ANJ04663.1"/>
    <property type="molecule type" value="mRNA"/>
</dbReference>
<evidence type="ECO:0000256" key="4">
    <source>
        <dbReference type="SAM" id="MobiDB-lite"/>
    </source>
</evidence>
<dbReference type="SUPFAM" id="SSF47874">
    <property type="entry name" value="Annexin"/>
    <property type="match status" value="1"/>
</dbReference>
<evidence type="ECO:0000256" key="3">
    <source>
        <dbReference type="ARBA" id="ARBA00023216"/>
    </source>
</evidence>
<keyword evidence="2" id="KW-0677">Repeat</keyword>
<feature type="region of interest" description="Disordered" evidence="4">
    <location>
        <begin position="32"/>
        <end position="51"/>
    </location>
</feature>